<reference evidence="2" key="1">
    <citation type="submission" date="2014-11" db="EMBL/GenBank/DDBJ databases">
        <authorList>
            <person name="Amaro Gonzalez C."/>
        </authorList>
    </citation>
    <scope>NUCLEOTIDE SEQUENCE</scope>
</reference>
<evidence type="ECO:0000256" key="1">
    <source>
        <dbReference type="SAM" id="MobiDB-lite"/>
    </source>
</evidence>
<dbReference type="AlphaFoldDB" id="A0A0E9QDH0"/>
<name>A0A0E9QDH0_ANGAN</name>
<dbReference type="EMBL" id="GBXM01093666">
    <property type="protein sequence ID" value="JAH14911.1"/>
    <property type="molecule type" value="Transcribed_RNA"/>
</dbReference>
<feature type="compositionally biased region" description="Polar residues" evidence="1">
    <location>
        <begin position="1"/>
        <end position="17"/>
    </location>
</feature>
<feature type="region of interest" description="Disordered" evidence="1">
    <location>
        <begin position="1"/>
        <end position="35"/>
    </location>
</feature>
<accession>A0A0E9QDH0</accession>
<organism evidence="2">
    <name type="scientific">Anguilla anguilla</name>
    <name type="common">European freshwater eel</name>
    <name type="synonym">Muraena anguilla</name>
    <dbReference type="NCBI Taxonomy" id="7936"/>
    <lineage>
        <taxon>Eukaryota</taxon>
        <taxon>Metazoa</taxon>
        <taxon>Chordata</taxon>
        <taxon>Craniata</taxon>
        <taxon>Vertebrata</taxon>
        <taxon>Euteleostomi</taxon>
        <taxon>Actinopterygii</taxon>
        <taxon>Neopterygii</taxon>
        <taxon>Teleostei</taxon>
        <taxon>Anguilliformes</taxon>
        <taxon>Anguillidae</taxon>
        <taxon>Anguilla</taxon>
    </lineage>
</organism>
<evidence type="ECO:0000313" key="2">
    <source>
        <dbReference type="EMBL" id="JAH14911.1"/>
    </source>
</evidence>
<reference evidence="2" key="2">
    <citation type="journal article" date="2015" name="Fish Shellfish Immunol.">
        <title>Early steps in the European eel (Anguilla anguilla)-Vibrio vulnificus interaction in the gills: Role of the RtxA13 toxin.</title>
        <authorList>
            <person name="Callol A."/>
            <person name="Pajuelo D."/>
            <person name="Ebbesson L."/>
            <person name="Teles M."/>
            <person name="MacKenzie S."/>
            <person name="Amaro C."/>
        </authorList>
    </citation>
    <scope>NUCLEOTIDE SEQUENCE</scope>
</reference>
<sequence length="35" mass="3802">MGTQAPFDQNSDYINRPTTEKSPPKSGLGIPLLDL</sequence>
<protein>
    <submittedName>
        <fullName evidence="2">Uncharacterized protein</fullName>
    </submittedName>
</protein>
<proteinExistence type="predicted"/>